<dbReference type="PRINTS" id="PR00267">
    <property type="entry name" value="INTFRNREGFCT"/>
</dbReference>
<dbReference type="GO" id="GO:0045944">
    <property type="term" value="P:positive regulation of transcription by RNA polymerase II"/>
    <property type="evidence" value="ECO:0007669"/>
    <property type="project" value="UniProtKB-ARBA"/>
</dbReference>
<dbReference type="FunFam" id="1.10.10.10:FF:000041">
    <property type="entry name" value="Interferon regulatory factor 4"/>
    <property type="match status" value="1"/>
</dbReference>
<dbReference type="SMART" id="SM01243">
    <property type="entry name" value="IRF-3"/>
    <property type="match status" value="1"/>
</dbReference>
<evidence type="ECO:0000256" key="7">
    <source>
        <dbReference type="SAM" id="MobiDB-lite"/>
    </source>
</evidence>
<evidence type="ECO:0000259" key="8">
    <source>
        <dbReference type="PROSITE" id="PS51507"/>
    </source>
</evidence>
<dbReference type="GO" id="GO:0005634">
    <property type="term" value="C:nucleus"/>
    <property type="evidence" value="ECO:0007669"/>
    <property type="project" value="UniProtKB-SubCell"/>
</dbReference>
<evidence type="ECO:0000313" key="11">
    <source>
        <dbReference type="RefSeq" id="XP_054851659.1"/>
    </source>
</evidence>
<feature type="domain" description="IRF tryptophan pentad repeat" evidence="8">
    <location>
        <begin position="11"/>
        <end position="119"/>
    </location>
</feature>
<dbReference type="InterPro" id="IPR036390">
    <property type="entry name" value="WH_DNA-bd_sf"/>
</dbReference>
<feature type="region of interest" description="Disordered" evidence="7">
    <location>
        <begin position="126"/>
        <end position="156"/>
    </location>
</feature>
<dbReference type="Gene3D" id="2.60.200.10">
    <property type="match status" value="1"/>
</dbReference>
<dbReference type="CDD" id="cd00103">
    <property type="entry name" value="IRF"/>
    <property type="match status" value="1"/>
</dbReference>
<dbReference type="GO" id="GO:0002376">
    <property type="term" value="P:immune system process"/>
    <property type="evidence" value="ECO:0007669"/>
    <property type="project" value="TreeGrafter"/>
</dbReference>
<keyword evidence="2" id="KW-0805">Transcription regulation</keyword>
<dbReference type="GO" id="GO:0000981">
    <property type="term" value="F:DNA-binding transcription factor activity, RNA polymerase II-specific"/>
    <property type="evidence" value="ECO:0007669"/>
    <property type="project" value="TreeGrafter"/>
</dbReference>
<proteinExistence type="predicted"/>
<dbReference type="RefSeq" id="XP_054851658.1">
    <property type="nucleotide sequence ID" value="XM_054995683.1"/>
</dbReference>
<comment type="subcellular location">
    <subcellularLocation>
        <location evidence="1">Nucleus</location>
    </subcellularLocation>
</comment>
<evidence type="ECO:0000313" key="9">
    <source>
        <dbReference type="Proteomes" id="UP001190640"/>
    </source>
</evidence>
<evidence type="ECO:0000256" key="6">
    <source>
        <dbReference type="ARBA" id="ARBA00023242"/>
    </source>
</evidence>
<dbReference type="InterPro" id="IPR036388">
    <property type="entry name" value="WH-like_DNA-bd_sf"/>
</dbReference>
<keyword evidence="4" id="KW-0010">Activator</keyword>
<dbReference type="GO" id="GO:0000978">
    <property type="term" value="F:RNA polymerase II cis-regulatory region sequence-specific DNA binding"/>
    <property type="evidence" value="ECO:0007669"/>
    <property type="project" value="TreeGrafter"/>
</dbReference>
<organism evidence="9 10">
    <name type="scientific">Eublepharis macularius</name>
    <name type="common">Leopard gecko</name>
    <name type="synonym">Cyrtodactylus macularius</name>
    <dbReference type="NCBI Taxonomy" id="481883"/>
    <lineage>
        <taxon>Eukaryota</taxon>
        <taxon>Metazoa</taxon>
        <taxon>Chordata</taxon>
        <taxon>Craniata</taxon>
        <taxon>Vertebrata</taxon>
        <taxon>Euteleostomi</taxon>
        <taxon>Lepidosauria</taxon>
        <taxon>Squamata</taxon>
        <taxon>Bifurcata</taxon>
        <taxon>Gekkota</taxon>
        <taxon>Eublepharidae</taxon>
        <taxon>Eublepharinae</taxon>
        <taxon>Eublepharis</taxon>
    </lineage>
</organism>
<dbReference type="SUPFAM" id="SSF49879">
    <property type="entry name" value="SMAD/FHA domain"/>
    <property type="match status" value="1"/>
</dbReference>
<dbReference type="CTD" id="10379"/>
<evidence type="ECO:0000256" key="5">
    <source>
        <dbReference type="ARBA" id="ARBA00023163"/>
    </source>
</evidence>
<dbReference type="SMART" id="SM00348">
    <property type="entry name" value="IRF"/>
    <property type="match status" value="1"/>
</dbReference>
<protein>
    <submittedName>
        <fullName evidence="10 11">Interferon regulatory factor 9</fullName>
    </submittedName>
</protein>
<dbReference type="GeneID" id="129340727"/>
<dbReference type="PANTHER" id="PTHR11949:SF26">
    <property type="entry name" value="INTERFERON REGULATORY FACTOR 9"/>
    <property type="match status" value="1"/>
</dbReference>
<evidence type="ECO:0000313" key="10">
    <source>
        <dbReference type="RefSeq" id="XP_054851658.1"/>
    </source>
</evidence>
<dbReference type="InterPro" id="IPR017855">
    <property type="entry name" value="SMAD-like_dom_sf"/>
</dbReference>
<gene>
    <name evidence="10 11" type="primary">IRF9</name>
</gene>
<name>A0AA97LDA9_EUBMA</name>
<dbReference type="SUPFAM" id="SSF46785">
    <property type="entry name" value="Winged helix' DNA-binding domain"/>
    <property type="match status" value="1"/>
</dbReference>
<dbReference type="Gene3D" id="1.10.10.10">
    <property type="entry name" value="Winged helix-like DNA-binding domain superfamily/Winged helix DNA-binding domain"/>
    <property type="match status" value="1"/>
</dbReference>
<evidence type="ECO:0000256" key="3">
    <source>
        <dbReference type="ARBA" id="ARBA00023125"/>
    </source>
</evidence>
<dbReference type="InterPro" id="IPR019471">
    <property type="entry name" value="Interferon_reg_factor-3"/>
</dbReference>
<accession>A0AA97LDA9</accession>
<evidence type="ECO:0000256" key="2">
    <source>
        <dbReference type="ARBA" id="ARBA00023015"/>
    </source>
</evidence>
<dbReference type="PANTHER" id="PTHR11949">
    <property type="entry name" value="INTERFERON REGULATORY FACTOR"/>
    <property type="match status" value="1"/>
</dbReference>
<dbReference type="KEGG" id="emc:129340727"/>
<reference evidence="10 11" key="1">
    <citation type="submission" date="2025-04" db="UniProtKB">
        <authorList>
            <consortium name="RefSeq"/>
        </authorList>
    </citation>
    <scope>IDENTIFICATION</scope>
    <source>
        <tissue evidence="10 11">Blood</tissue>
    </source>
</reference>
<dbReference type="Proteomes" id="UP001190640">
    <property type="component" value="Chromosome 12"/>
</dbReference>
<evidence type="ECO:0000256" key="4">
    <source>
        <dbReference type="ARBA" id="ARBA00023159"/>
    </source>
</evidence>
<evidence type="ECO:0000256" key="1">
    <source>
        <dbReference type="ARBA" id="ARBA00004123"/>
    </source>
</evidence>
<dbReference type="InterPro" id="IPR001346">
    <property type="entry name" value="Interferon_reg_fact_DNA-bd_dom"/>
</dbReference>
<dbReference type="Pfam" id="PF10401">
    <property type="entry name" value="IRF-3"/>
    <property type="match status" value="1"/>
</dbReference>
<dbReference type="RefSeq" id="XP_054851659.1">
    <property type="nucleotide sequence ID" value="XM_054995684.1"/>
</dbReference>
<dbReference type="AlphaFoldDB" id="A0AA97LDA9"/>
<dbReference type="PROSITE" id="PS51507">
    <property type="entry name" value="IRF_2"/>
    <property type="match status" value="1"/>
</dbReference>
<keyword evidence="9" id="KW-1185">Reference proteome</keyword>
<keyword evidence="3" id="KW-0238">DNA-binding</keyword>
<dbReference type="InterPro" id="IPR008984">
    <property type="entry name" value="SMAD_FHA_dom_sf"/>
</dbReference>
<dbReference type="Pfam" id="PF00605">
    <property type="entry name" value="IRF"/>
    <property type="match status" value="1"/>
</dbReference>
<sequence>MATPGRGVRSTRKLRQWTVEQVESGKFPGLVWDDPPAKTMFRIPWKHAGKQEFRSDEDAGFFKAWAIFKGKYRPGERLDPATWKTRVRCALSKSPEFEEVPSRSKMDITEPYKVYRLVPLSEQCIENSSQKSKKRKLKSSRGSTEEGGGSPPESAPRILSSFSLLIMDGSSTSEATASPSLNTDAAVSFQQEEFSPQPGEPAPDLTEITLSFKAKTVPTEMPLAVIPDDYSIQLSICYCGVLVQSFWLPQGDFLITSVATPPGVPINMMRRMVLPHPNRLEDPQKQKAILQLLKDLENGVMADSNREGIFIQYKRKCKASVSWQGLTESQTSGKLDNGVFLQVFSTKVFQSAWNLYLQGLAPKPEHQVTLCIGDKLDGNDSLDTKLIVIQMVQTCASRMSEIKEIPDPDSFLASFAFPHLSA</sequence>
<keyword evidence="6" id="KW-0539">Nucleus</keyword>
<keyword evidence="5" id="KW-0804">Transcription</keyword>